<organism evidence="3 4">
    <name type="scientific">Winogradskyella eximia</name>
    <dbReference type="NCBI Taxonomy" id="262006"/>
    <lineage>
        <taxon>Bacteria</taxon>
        <taxon>Pseudomonadati</taxon>
        <taxon>Bacteroidota</taxon>
        <taxon>Flavobacteriia</taxon>
        <taxon>Flavobacteriales</taxon>
        <taxon>Flavobacteriaceae</taxon>
        <taxon>Winogradskyella</taxon>
    </lineage>
</organism>
<accession>A0A3D9H792</accession>
<dbReference type="InterPro" id="IPR013830">
    <property type="entry name" value="SGNH_hydro"/>
</dbReference>
<name>A0A3D9H792_9FLAO</name>
<dbReference type="Gene3D" id="3.40.50.1110">
    <property type="entry name" value="SGNH hydrolase"/>
    <property type="match status" value="1"/>
</dbReference>
<keyword evidence="4" id="KW-1185">Reference proteome</keyword>
<dbReference type="Pfam" id="PF13472">
    <property type="entry name" value="Lipase_GDSL_2"/>
    <property type="match status" value="1"/>
</dbReference>
<dbReference type="OrthoDB" id="9790057at2"/>
<dbReference type="GO" id="GO:0004622">
    <property type="term" value="F:phosphatidylcholine lysophospholipase activity"/>
    <property type="evidence" value="ECO:0007669"/>
    <property type="project" value="TreeGrafter"/>
</dbReference>
<dbReference type="RefSeq" id="WP_115816648.1">
    <property type="nucleotide sequence ID" value="NZ_CANKZP010000002.1"/>
</dbReference>
<sequence length="238" mass="27490">MKLKYSMLINIILLITLLFVIYKGGLYYSLLNKLKPKSLAENNFQNTWEYQHNTKLYKFYTKQANIVMLGNSITYRVDWNELLNRNDIANRGIGNDITLGMLNRLDDVYRVNPKVCVVMGGINDILKGIETETIVLNIDTIIKELKTNNIKPIICSILYTSDTQKDYKKLNSLINEVNINLESICLTNDISFINLNESFSDNYTLKSQYSLDGIHLTASGYNQWKKILEPILNQEIEE</sequence>
<evidence type="ECO:0000259" key="2">
    <source>
        <dbReference type="Pfam" id="PF13472"/>
    </source>
</evidence>
<protein>
    <submittedName>
        <fullName evidence="3">Lysophospholipase L1-like esterase</fullName>
    </submittedName>
</protein>
<evidence type="ECO:0000313" key="3">
    <source>
        <dbReference type="EMBL" id="RED45342.1"/>
    </source>
</evidence>
<evidence type="ECO:0000256" key="1">
    <source>
        <dbReference type="SAM" id="Phobius"/>
    </source>
</evidence>
<dbReference type="SUPFAM" id="SSF52266">
    <property type="entry name" value="SGNH hydrolase"/>
    <property type="match status" value="1"/>
</dbReference>
<dbReference type="Proteomes" id="UP000256980">
    <property type="component" value="Unassembled WGS sequence"/>
</dbReference>
<dbReference type="InterPro" id="IPR036514">
    <property type="entry name" value="SGNH_hydro_sf"/>
</dbReference>
<keyword evidence="1" id="KW-1133">Transmembrane helix</keyword>
<feature type="domain" description="SGNH hydrolase-type esterase" evidence="2">
    <location>
        <begin position="69"/>
        <end position="221"/>
    </location>
</feature>
<dbReference type="PANTHER" id="PTHR30383">
    <property type="entry name" value="THIOESTERASE 1/PROTEASE 1/LYSOPHOSPHOLIPASE L1"/>
    <property type="match status" value="1"/>
</dbReference>
<comment type="caution">
    <text evidence="3">The sequence shown here is derived from an EMBL/GenBank/DDBJ whole genome shotgun (WGS) entry which is preliminary data.</text>
</comment>
<keyword evidence="1" id="KW-0812">Transmembrane</keyword>
<dbReference type="PANTHER" id="PTHR30383:SF32">
    <property type="entry name" value="SGNH-HYDROLASE"/>
    <property type="match status" value="1"/>
</dbReference>
<keyword evidence="1" id="KW-0472">Membrane</keyword>
<proteinExistence type="predicted"/>
<reference evidence="3 4" key="1">
    <citation type="submission" date="2018-07" db="EMBL/GenBank/DDBJ databases">
        <title>Genomic Encyclopedia of Type Strains, Phase III (KMG-III): the genomes of soil and plant-associated and newly described type strains.</title>
        <authorList>
            <person name="Whitman W."/>
        </authorList>
    </citation>
    <scope>NUCLEOTIDE SEQUENCE [LARGE SCALE GENOMIC DNA]</scope>
    <source>
        <strain evidence="3 4">CECT 7946</strain>
    </source>
</reference>
<dbReference type="InterPro" id="IPR051532">
    <property type="entry name" value="Ester_Hydrolysis_Enzymes"/>
</dbReference>
<feature type="transmembrane region" description="Helical" evidence="1">
    <location>
        <begin position="7"/>
        <end position="30"/>
    </location>
</feature>
<evidence type="ECO:0000313" key="4">
    <source>
        <dbReference type="Proteomes" id="UP000256980"/>
    </source>
</evidence>
<dbReference type="AlphaFoldDB" id="A0A3D9H792"/>
<dbReference type="EMBL" id="QRDV01000002">
    <property type="protein sequence ID" value="RED45342.1"/>
    <property type="molecule type" value="Genomic_DNA"/>
</dbReference>
<gene>
    <name evidence="3" type="ORF">DFQ10_102210</name>
</gene>